<protein>
    <recommendedName>
        <fullName evidence="3">Secreted protein</fullName>
    </recommendedName>
</protein>
<keyword evidence="2" id="KW-1185">Reference proteome</keyword>
<sequence>MHRMCVRPAQTVGVSLLAMASDQPPSMSPDTPRTHIAKRSDMSTLSFFTNQLSNLLSNTTKRDLIPAFHISGTGKRYFRGQKSPAIHPHNP</sequence>
<name>A0ABY0VWK1_9PSED</name>
<accession>A0ABY0VWK1</accession>
<gene>
    <name evidence="1" type="ORF">SAMN04489801_4928</name>
</gene>
<evidence type="ECO:0008006" key="3">
    <source>
        <dbReference type="Google" id="ProtNLM"/>
    </source>
</evidence>
<evidence type="ECO:0000313" key="2">
    <source>
        <dbReference type="Proteomes" id="UP000182476"/>
    </source>
</evidence>
<dbReference type="EMBL" id="LT629796">
    <property type="protein sequence ID" value="SDU60037.1"/>
    <property type="molecule type" value="Genomic_DNA"/>
</dbReference>
<proteinExistence type="predicted"/>
<reference evidence="1 2" key="1">
    <citation type="submission" date="2016-10" db="EMBL/GenBank/DDBJ databases">
        <authorList>
            <person name="Varghese N."/>
            <person name="Submissions S."/>
        </authorList>
    </citation>
    <scope>NUCLEOTIDE SEQUENCE [LARGE SCALE GENOMIC DNA]</scope>
    <source>
        <strain evidence="1 2">LMG 21607</strain>
    </source>
</reference>
<dbReference type="Proteomes" id="UP000182476">
    <property type="component" value="Chromosome I"/>
</dbReference>
<organism evidence="1 2">
    <name type="scientific">Pseudomonas mandelii</name>
    <dbReference type="NCBI Taxonomy" id="75612"/>
    <lineage>
        <taxon>Bacteria</taxon>
        <taxon>Pseudomonadati</taxon>
        <taxon>Pseudomonadota</taxon>
        <taxon>Gammaproteobacteria</taxon>
        <taxon>Pseudomonadales</taxon>
        <taxon>Pseudomonadaceae</taxon>
        <taxon>Pseudomonas</taxon>
    </lineage>
</organism>
<evidence type="ECO:0000313" key="1">
    <source>
        <dbReference type="EMBL" id="SDU60037.1"/>
    </source>
</evidence>